<evidence type="ECO:0000256" key="2">
    <source>
        <dbReference type="ARBA" id="ARBA00004613"/>
    </source>
</evidence>
<dbReference type="Gene3D" id="2.70.50.70">
    <property type="match status" value="1"/>
</dbReference>
<dbReference type="PANTHER" id="PTHR33353">
    <property type="entry name" value="PUTATIVE (AFU_ORTHOLOGUE AFUA_1G12560)-RELATED"/>
    <property type="match status" value="1"/>
</dbReference>
<evidence type="ECO:0000256" key="8">
    <source>
        <dbReference type="ARBA" id="ARBA00023008"/>
    </source>
</evidence>
<comment type="subcellular location">
    <subcellularLocation>
        <location evidence="2">Secreted</location>
    </subcellularLocation>
</comment>
<keyword evidence="11" id="KW-0119">Carbohydrate metabolism</keyword>
<feature type="chain" id="PRO_5013090526" description="lytic cellulose monooxygenase (C4-dehydrogenating)" evidence="16">
    <location>
        <begin position="19"/>
        <end position="233"/>
    </location>
</feature>
<keyword evidence="10" id="KW-1015">Disulfide bond</keyword>
<dbReference type="Proteomes" id="UP000186583">
    <property type="component" value="Unassembled WGS sequence"/>
</dbReference>
<reference evidence="18 19" key="1">
    <citation type="submission" date="2016-11" db="EMBL/GenBank/DDBJ databases">
        <title>Draft Genome Assembly of Colletotrichum chlorophyti a pathogen of herbaceous plants.</title>
        <authorList>
            <person name="Gan P."/>
            <person name="Narusaka M."/>
            <person name="Tsushima A."/>
            <person name="Narusaka Y."/>
            <person name="Takano Y."/>
            <person name="Shirasu K."/>
        </authorList>
    </citation>
    <scope>NUCLEOTIDE SEQUENCE [LARGE SCALE GENOMIC DNA]</scope>
    <source>
        <strain evidence="18 19">NTL11</strain>
    </source>
</reference>
<evidence type="ECO:0000256" key="7">
    <source>
        <dbReference type="ARBA" id="ARBA00023002"/>
    </source>
</evidence>
<evidence type="ECO:0000256" key="16">
    <source>
        <dbReference type="SAM" id="SignalP"/>
    </source>
</evidence>
<protein>
    <recommendedName>
        <fullName evidence="15">lytic cellulose monooxygenase (C4-dehydrogenating)</fullName>
        <ecNumber evidence="15">1.14.99.56</ecNumber>
    </recommendedName>
</protein>
<evidence type="ECO:0000256" key="12">
    <source>
        <dbReference type="ARBA" id="ARBA00023326"/>
    </source>
</evidence>
<comment type="catalytic activity">
    <reaction evidence="14">
        <text>[(1-&gt;4)-beta-D-glucosyl]n+m + reduced acceptor + O2 = 4-dehydro-beta-D-glucosyl-[(1-&gt;4)-beta-D-glucosyl]n-1 + [(1-&gt;4)-beta-D-glucosyl]m + acceptor + H2O.</text>
        <dbReference type="EC" id="1.14.99.56"/>
    </reaction>
</comment>
<dbReference type="Pfam" id="PF03443">
    <property type="entry name" value="AA9"/>
    <property type="match status" value="1"/>
</dbReference>
<name>A0A1Q8RBX1_9PEZI</name>
<dbReference type="GO" id="GO:0004497">
    <property type="term" value="F:monooxygenase activity"/>
    <property type="evidence" value="ECO:0007669"/>
    <property type="project" value="UniProtKB-KW"/>
</dbReference>
<dbReference type="EC" id="1.14.99.56" evidence="15"/>
<gene>
    <name evidence="18" type="ORF">CCHL11_07009</name>
</gene>
<evidence type="ECO:0000313" key="19">
    <source>
        <dbReference type="Proteomes" id="UP000186583"/>
    </source>
</evidence>
<keyword evidence="6" id="KW-0136">Cellulose degradation</keyword>
<proteinExistence type="inferred from homology"/>
<keyword evidence="9" id="KW-0503">Monooxygenase</keyword>
<dbReference type="OrthoDB" id="5271017at2759"/>
<evidence type="ECO:0000256" key="6">
    <source>
        <dbReference type="ARBA" id="ARBA00023001"/>
    </source>
</evidence>
<evidence type="ECO:0000256" key="15">
    <source>
        <dbReference type="ARBA" id="ARBA00047174"/>
    </source>
</evidence>
<keyword evidence="5 16" id="KW-0732">Signal</keyword>
<dbReference type="PANTHER" id="PTHR33353:SF10">
    <property type="entry name" value="ENDO-BETA-1,4-GLUCANASE D"/>
    <property type="match status" value="1"/>
</dbReference>
<dbReference type="InterPro" id="IPR049892">
    <property type="entry name" value="AA9"/>
</dbReference>
<dbReference type="EMBL" id="MPGH01000240">
    <property type="protein sequence ID" value="OLN81858.1"/>
    <property type="molecule type" value="Genomic_DNA"/>
</dbReference>
<keyword evidence="3" id="KW-0964">Secreted</keyword>
<keyword evidence="19" id="KW-1185">Reference proteome</keyword>
<sequence length="233" mass="24551">MRFSSALLAALVAAAAEAHYTFGRLVYGGKTYPEWQHVRKTLNFYTNGPADGVSSTQIRCYEADAKDRGTVTTLPVTAGSTIGFAANGVVGHPGPASFYLAKVPAGQTATTWDGSGAVWFKIYHERPAITSSGLQWASFNSQVLTVTIPSCIASGEYLLRAEHLALHGAATEGGAQFYIACAQISLSGGGNKSPSNLVSFPGAYKSTDPGILFQPYWPTPTSYTNPGPAPFTC</sequence>
<dbReference type="GO" id="GO:0030245">
    <property type="term" value="P:cellulose catabolic process"/>
    <property type="evidence" value="ECO:0007669"/>
    <property type="project" value="UniProtKB-KW"/>
</dbReference>
<evidence type="ECO:0000313" key="18">
    <source>
        <dbReference type="EMBL" id="OLN81858.1"/>
    </source>
</evidence>
<dbReference type="CDD" id="cd21175">
    <property type="entry name" value="LPMO_AA9"/>
    <property type="match status" value="1"/>
</dbReference>
<evidence type="ECO:0000256" key="9">
    <source>
        <dbReference type="ARBA" id="ARBA00023033"/>
    </source>
</evidence>
<evidence type="ECO:0000256" key="1">
    <source>
        <dbReference type="ARBA" id="ARBA00001973"/>
    </source>
</evidence>
<evidence type="ECO:0000256" key="3">
    <source>
        <dbReference type="ARBA" id="ARBA00022525"/>
    </source>
</evidence>
<organism evidence="18 19">
    <name type="scientific">Colletotrichum chlorophyti</name>
    <dbReference type="NCBI Taxonomy" id="708187"/>
    <lineage>
        <taxon>Eukaryota</taxon>
        <taxon>Fungi</taxon>
        <taxon>Dikarya</taxon>
        <taxon>Ascomycota</taxon>
        <taxon>Pezizomycotina</taxon>
        <taxon>Sordariomycetes</taxon>
        <taxon>Hypocreomycetidae</taxon>
        <taxon>Glomerellales</taxon>
        <taxon>Glomerellaceae</taxon>
        <taxon>Colletotrichum</taxon>
    </lineage>
</organism>
<dbReference type="AlphaFoldDB" id="A0A1Q8RBX1"/>
<evidence type="ECO:0000256" key="4">
    <source>
        <dbReference type="ARBA" id="ARBA00022723"/>
    </source>
</evidence>
<feature type="signal peptide" evidence="16">
    <location>
        <begin position="1"/>
        <end position="18"/>
    </location>
</feature>
<keyword evidence="12" id="KW-0624">Polysaccharide degradation</keyword>
<dbReference type="InterPro" id="IPR005103">
    <property type="entry name" value="AA9_LPMO"/>
</dbReference>
<dbReference type="GO" id="GO:0046872">
    <property type="term" value="F:metal ion binding"/>
    <property type="evidence" value="ECO:0007669"/>
    <property type="project" value="UniProtKB-KW"/>
</dbReference>
<keyword evidence="4" id="KW-0479">Metal-binding</keyword>
<evidence type="ECO:0000256" key="5">
    <source>
        <dbReference type="ARBA" id="ARBA00022729"/>
    </source>
</evidence>
<evidence type="ECO:0000259" key="17">
    <source>
        <dbReference type="Pfam" id="PF03443"/>
    </source>
</evidence>
<evidence type="ECO:0000256" key="11">
    <source>
        <dbReference type="ARBA" id="ARBA00023277"/>
    </source>
</evidence>
<dbReference type="GO" id="GO:0005576">
    <property type="term" value="C:extracellular region"/>
    <property type="evidence" value="ECO:0007669"/>
    <property type="project" value="UniProtKB-SubCell"/>
</dbReference>
<accession>A0A1Q8RBX1</accession>
<keyword evidence="7" id="KW-0560">Oxidoreductase</keyword>
<evidence type="ECO:0000256" key="13">
    <source>
        <dbReference type="ARBA" id="ARBA00044502"/>
    </source>
</evidence>
<comment type="cofactor">
    <cofactor evidence="1">
        <name>Cu(2+)</name>
        <dbReference type="ChEBI" id="CHEBI:29036"/>
    </cofactor>
</comment>
<comment type="similarity">
    <text evidence="13">Belongs to the polysaccharide monooxygenase AA9 family.</text>
</comment>
<dbReference type="STRING" id="708187.A0A1Q8RBX1"/>
<comment type="caution">
    <text evidence="18">The sequence shown here is derived from an EMBL/GenBank/DDBJ whole genome shotgun (WGS) entry which is preliminary data.</text>
</comment>
<evidence type="ECO:0000256" key="10">
    <source>
        <dbReference type="ARBA" id="ARBA00023157"/>
    </source>
</evidence>
<evidence type="ECO:0000256" key="14">
    <source>
        <dbReference type="ARBA" id="ARBA00045077"/>
    </source>
</evidence>
<feature type="domain" description="Auxiliary Activity family 9 catalytic" evidence="17">
    <location>
        <begin position="19"/>
        <end position="223"/>
    </location>
</feature>
<keyword evidence="8" id="KW-0186">Copper</keyword>